<evidence type="ECO:0000256" key="1">
    <source>
        <dbReference type="ARBA" id="ARBA00022527"/>
    </source>
</evidence>
<dbReference type="InterPro" id="IPR011009">
    <property type="entry name" value="Kinase-like_dom_sf"/>
</dbReference>
<gene>
    <name evidence="10" type="ORF">HDU87_003277</name>
</gene>
<dbReference type="Gene3D" id="1.25.40.430">
    <property type="match status" value="1"/>
</dbReference>
<evidence type="ECO:0000256" key="6">
    <source>
        <dbReference type="PROSITE-ProRule" id="PRU10141"/>
    </source>
</evidence>
<sequence length="797" mass="88682">MLAARNPLQSLQPATAAPATGRGKSPKTPSDWWERLQIEKNRGTARRVRLQTYREATNSLPLEKHRDDPYLLEIWLDYLQLQSENNEDHAAIRDLYKWLKSSRIGAGAARFYIAWAEFEKAGGYTSRAMNIIFTGIGVNAHPVEQLRKLREEMAGSSATLKGGPSNPEDNNSSHNRVNFVDQRRKDRLSTSSASSHNVSDSSPVSSRTSTAGSNDGSPENERRSRASKELAPQRPTGRLDPPARVPLPSQEEKDPDVSGQSDMSIESENGLPTVGLSSPHFTRSRTLPEISEEQDKTVLLPQARPASPQVCIPQPKSHAEVAETELEDPRDTLSAMKTPRARSTVLPKRTPTVEQAQRSWSSATPSITIRPGLRRTISQDQPAGANISIPWGSVLPPSSLSSNNMQSLHTPAPGPLYNPPGVYHSTPTITSGNANDWHNASHIHHTHKDKTNISVNGVMYRKLGLIGRGGSSKVYKIMAQDQKLYALKKVKLKGQEDSAIEGYLNEIALLRRLDKNDRIIHLINWELNEEQGHLLMVLEYGEIDLAHILQKEQHSRLSLNFIRMYWEQMLRAVHAIHEENIIHSDLKPANFLLVEGALKLIDFGIAKSIPNDTTNIQRDYQTGTVNYMAPEAIAFVDQGATGSKRQYLKLGRSSDVWSLGCILYQLVYGRPPFAHLSVMKKLHCIVDPNYTISFEPCEDASLLDSLKRCLVRDPRARLTIPQLLNGRFLNPGAPLLAVPTDSQLGSQRLSQPLISEIVKQVLAVRETSASADDIAQEILDQLSRGSHIDLQKFRQNV</sequence>
<feature type="compositionally biased region" description="Polar residues" evidence="7">
    <location>
        <begin position="258"/>
        <end position="267"/>
    </location>
</feature>
<feature type="region of interest" description="Disordered" evidence="7">
    <location>
        <begin position="1"/>
        <end position="31"/>
    </location>
</feature>
<dbReference type="Gene3D" id="1.10.510.10">
    <property type="entry name" value="Transferase(Phosphotransferase) domain 1"/>
    <property type="match status" value="1"/>
</dbReference>
<dbReference type="GO" id="GO:0034501">
    <property type="term" value="P:protein localization to kinetochore"/>
    <property type="evidence" value="ECO:0007669"/>
    <property type="project" value="TreeGrafter"/>
</dbReference>
<dbReference type="GO" id="GO:0005524">
    <property type="term" value="F:ATP binding"/>
    <property type="evidence" value="ECO:0007669"/>
    <property type="project" value="UniProtKB-UniRule"/>
</dbReference>
<dbReference type="Gene3D" id="3.30.200.20">
    <property type="entry name" value="Phosphorylase Kinase, domain 1"/>
    <property type="match status" value="1"/>
</dbReference>
<dbReference type="GO" id="GO:0004674">
    <property type="term" value="F:protein serine/threonine kinase activity"/>
    <property type="evidence" value="ECO:0007669"/>
    <property type="project" value="UniProtKB-KW"/>
</dbReference>
<dbReference type="PROSITE" id="PS00107">
    <property type="entry name" value="PROTEIN_KINASE_ATP"/>
    <property type="match status" value="1"/>
</dbReference>
<dbReference type="PROSITE" id="PS50011">
    <property type="entry name" value="PROTEIN_KINASE_DOM"/>
    <property type="match status" value="1"/>
</dbReference>
<keyword evidence="1" id="KW-0723">Serine/threonine-protein kinase</keyword>
<evidence type="ECO:0000259" key="8">
    <source>
        <dbReference type="PROSITE" id="PS50011"/>
    </source>
</evidence>
<dbReference type="FunFam" id="3.30.200.20:FF:000131">
    <property type="entry name" value="Dual specificity protein kinase TTK"/>
    <property type="match status" value="1"/>
</dbReference>
<dbReference type="InterPro" id="IPR013212">
    <property type="entry name" value="Mad3/Bub1_I"/>
</dbReference>
<dbReference type="GO" id="GO:0004712">
    <property type="term" value="F:protein serine/threonine/tyrosine kinase activity"/>
    <property type="evidence" value="ECO:0007669"/>
    <property type="project" value="TreeGrafter"/>
</dbReference>
<keyword evidence="5 6" id="KW-0067">ATP-binding</keyword>
<evidence type="ECO:0000259" key="9">
    <source>
        <dbReference type="PROSITE" id="PS51489"/>
    </source>
</evidence>
<evidence type="ECO:0000256" key="5">
    <source>
        <dbReference type="ARBA" id="ARBA00022840"/>
    </source>
</evidence>
<dbReference type="CDD" id="cd14131">
    <property type="entry name" value="PKc_Mps1"/>
    <property type="match status" value="1"/>
</dbReference>
<feature type="compositionally biased region" description="Polar residues" evidence="7">
    <location>
        <begin position="352"/>
        <end position="362"/>
    </location>
</feature>
<feature type="compositionally biased region" description="Basic and acidic residues" evidence="7">
    <location>
        <begin position="219"/>
        <end position="228"/>
    </location>
</feature>
<dbReference type="GO" id="GO:0098813">
    <property type="term" value="P:nuclear chromosome segregation"/>
    <property type="evidence" value="ECO:0007669"/>
    <property type="project" value="UniProtKB-ARBA"/>
</dbReference>
<dbReference type="GO" id="GO:0000776">
    <property type="term" value="C:kinetochore"/>
    <property type="evidence" value="ECO:0007669"/>
    <property type="project" value="TreeGrafter"/>
</dbReference>
<evidence type="ECO:0000256" key="3">
    <source>
        <dbReference type="ARBA" id="ARBA00022741"/>
    </source>
</evidence>
<dbReference type="InterPro" id="IPR008271">
    <property type="entry name" value="Ser/Thr_kinase_AS"/>
</dbReference>
<dbReference type="GO" id="GO:0007094">
    <property type="term" value="P:mitotic spindle assembly checkpoint signaling"/>
    <property type="evidence" value="ECO:0007669"/>
    <property type="project" value="TreeGrafter"/>
</dbReference>
<feature type="compositionally biased region" description="Polar residues" evidence="7">
    <location>
        <begin position="167"/>
        <end position="176"/>
    </location>
</feature>
<keyword evidence="3 6" id="KW-0547">Nucleotide-binding</keyword>
<feature type="domain" description="BUB1 N-terminal" evidence="9">
    <location>
        <begin position="4"/>
        <end position="182"/>
    </location>
</feature>
<comment type="caution">
    <text evidence="10">The sequence shown here is derived from an EMBL/GenBank/DDBJ whole genome shotgun (WGS) entry which is preliminary data.</text>
</comment>
<dbReference type="AlphaFoldDB" id="A0AAD5TKW3"/>
<evidence type="ECO:0000256" key="7">
    <source>
        <dbReference type="SAM" id="MobiDB-lite"/>
    </source>
</evidence>
<organism evidence="10 11">
    <name type="scientific">Geranomyces variabilis</name>
    <dbReference type="NCBI Taxonomy" id="109894"/>
    <lineage>
        <taxon>Eukaryota</taxon>
        <taxon>Fungi</taxon>
        <taxon>Fungi incertae sedis</taxon>
        <taxon>Chytridiomycota</taxon>
        <taxon>Chytridiomycota incertae sedis</taxon>
        <taxon>Chytridiomycetes</taxon>
        <taxon>Spizellomycetales</taxon>
        <taxon>Powellomycetaceae</taxon>
        <taxon>Geranomyces</taxon>
    </lineage>
</organism>
<feature type="region of interest" description="Disordered" evidence="7">
    <location>
        <begin position="337"/>
        <end position="362"/>
    </location>
</feature>
<dbReference type="PROSITE" id="PS51489">
    <property type="entry name" value="BUB1_N"/>
    <property type="match status" value="1"/>
</dbReference>
<keyword evidence="2" id="KW-0808">Transferase</keyword>
<dbReference type="InterPro" id="IPR000719">
    <property type="entry name" value="Prot_kinase_dom"/>
</dbReference>
<feature type="domain" description="Protein kinase" evidence="8">
    <location>
        <begin position="460"/>
        <end position="729"/>
    </location>
</feature>
<dbReference type="EMBL" id="JADGJQ010000023">
    <property type="protein sequence ID" value="KAJ3179007.1"/>
    <property type="molecule type" value="Genomic_DNA"/>
</dbReference>
<evidence type="ECO:0000313" key="11">
    <source>
        <dbReference type="Proteomes" id="UP001212152"/>
    </source>
</evidence>
<feature type="binding site" evidence="6">
    <location>
        <position position="488"/>
    </location>
    <ligand>
        <name>ATP</name>
        <dbReference type="ChEBI" id="CHEBI:30616"/>
    </ligand>
</feature>
<dbReference type="Proteomes" id="UP001212152">
    <property type="component" value="Unassembled WGS sequence"/>
</dbReference>
<evidence type="ECO:0000313" key="10">
    <source>
        <dbReference type="EMBL" id="KAJ3179007.1"/>
    </source>
</evidence>
<keyword evidence="11" id="KW-1185">Reference proteome</keyword>
<feature type="compositionally biased region" description="Low complexity" evidence="7">
    <location>
        <begin position="189"/>
        <end position="213"/>
    </location>
</feature>
<keyword evidence="4" id="KW-0418">Kinase</keyword>
<evidence type="ECO:0000256" key="4">
    <source>
        <dbReference type="ARBA" id="ARBA00022777"/>
    </source>
</evidence>
<dbReference type="GO" id="GO:0005634">
    <property type="term" value="C:nucleus"/>
    <property type="evidence" value="ECO:0007669"/>
    <property type="project" value="TreeGrafter"/>
</dbReference>
<dbReference type="InterPro" id="IPR017441">
    <property type="entry name" value="Protein_kinase_ATP_BS"/>
</dbReference>
<dbReference type="PANTHER" id="PTHR22974:SF21">
    <property type="entry name" value="DUAL SPECIFICITY PROTEIN KINASE TTK"/>
    <property type="match status" value="1"/>
</dbReference>
<dbReference type="Pfam" id="PF00069">
    <property type="entry name" value="Pkinase"/>
    <property type="match status" value="1"/>
</dbReference>
<dbReference type="InterPro" id="IPR027084">
    <property type="entry name" value="Mps1_cat"/>
</dbReference>
<dbReference type="PANTHER" id="PTHR22974">
    <property type="entry name" value="MIXED LINEAGE PROTEIN KINASE"/>
    <property type="match status" value="1"/>
</dbReference>
<feature type="region of interest" description="Disordered" evidence="7">
    <location>
        <begin position="154"/>
        <end position="281"/>
    </location>
</feature>
<reference evidence="10" key="1">
    <citation type="submission" date="2020-05" db="EMBL/GenBank/DDBJ databases">
        <title>Phylogenomic resolution of chytrid fungi.</title>
        <authorList>
            <person name="Stajich J.E."/>
            <person name="Amses K."/>
            <person name="Simmons R."/>
            <person name="Seto K."/>
            <person name="Myers J."/>
            <person name="Bonds A."/>
            <person name="Quandt C.A."/>
            <person name="Barry K."/>
            <person name="Liu P."/>
            <person name="Grigoriev I."/>
            <person name="Longcore J.E."/>
            <person name="James T.Y."/>
        </authorList>
    </citation>
    <scope>NUCLEOTIDE SEQUENCE</scope>
    <source>
        <strain evidence="10">JEL0379</strain>
    </source>
</reference>
<name>A0AAD5TKW3_9FUNG</name>
<evidence type="ECO:0008006" key="12">
    <source>
        <dbReference type="Google" id="ProtNLM"/>
    </source>
</evidence>
<dbReference type="Pfam" id="PF08311">
    <property type="entry name" value="Mad3_BUB1_I"/>
    <property type="match status" value="1"/>
</dbReference>
<accession>A0AAD5TKW3</accession>
<dbReference type="FunFam" id="1.10.510.10:FF:000224">
    <property type="entry name" value="serine/threonine-protein kinase mph1 isoform X1"/>
    <property type="match status" value="1"/>
</dbReference>
<dbReference type="PROSITE" id="PS00108">
    <property type="entry name" value="PROTEIN_KINASE_ST"/>
    <property type="match status" value="1"/>
</dbReference>
<dbReference type="GO" id="GO:0033316">
    <property type="term" value="P:meiotic spindle assembly checkpoint signaling"/>
    <property type="evidence" value="ECO:0007669"/>
    <property type="project" value="TreeGrafter"/>
</dbReference>
<dbReference type="SMART" id="SM00220">
    <property type="entry name" value="S_TKc"/>
    <property type="match status" value="1"/>
</dbReference>
<protein>
    <recommendedName>
        <fullName evidence="12">Protein kinase domain-containing protein</fullName>
    </recommendedName>
</protein>
<evidence type="ECO:0000256" key="2">
    <source>
        <dbReference type="ARBA" id="ARBA00022679"/>
    </source>
</evidence>
<proteinExistence type="predicted"/>
<dbReference type="SUPFAM" id="SSF56112">
    <property type="entry name" value="Protein kinase-like (PK-like)"/>
    <property type="match status" value="1"/>
</dbReference>